<feature type="region of interest" description="Disordered" evidence="1">
    <location>
        <begin position="1"/>
        <end position="21"/>
    </location>
</feature>
<evidence type="ECO:0000256" key="1">
    <source>
        <dbReference type="SAM" id="MobiDB-lite"/>
    </source>
</evidence>
<name>A0AAW1WY73_RUBAR</name>
<reference evidence="2 3" key="1">
    <citation type="journal article" date="2023" name="G3 (Bethesda)">
        <title>A chromosome-length genome assembly and annotation of blackberry (Rubus argutus, cv. 'Hillquist').</title>
        <authorList>
            <person name="Bruna T."/>
            <person name="Aryal R."/>
            <person name="Dudchenko O."/>
            <person name="Sargent D.J."/>
            <person name="Mead D."/>
            <person name="Buti M."/>
            <person name="Cavallini A."/>
            <person name="Hytonen T."/>
            <person name="Andres J."/>
            <person name="Pham M."/>
            <person name="Weisz D."/>
            <person name="Mascagni F."/>
            <person name="Usai G."/>
            <person name="Natali L."/>
            <person name="Bassil N."/>
            <person name="Fernandez G.E."/>
            <person name="Lomsadze A."/>
            <person name="Armour M."/>
            <person name="Olukolu B."/>
            <person name="Poorten T."/>
            <person name="Britton C."/>
            <person name="Davik J."/>
            <person name="Ashrafi H."/>
            <person name="Aiden E.L."/>
            <person name="Borodovsky M."/>
            <person name="Worthington M."/>
        </authorList>
    </citation>
    <scope>NUCLEOTIDE SEQUENCE [LARGE SCALE GENOMIC DNA]</scope>
    <source>
        <strain evidence="2">PI 553951</strain>
    </source>
</reference>
<feature type="region of interest" description="Disordered" evidence="1">
    <location>
        <begin position="74"/>
        <end position="97"/>
    </location>
</feature>
<proteinExistence type="predicted"/>
<gene>
    <name evidence="2" type="ORF">M0R45_025874</name>
</gene>
<comment type="caution">
    <text evidence="2">The sequence shown here is derived from an EMBL/GenBank/DDBJ whole genome shotgun (WGS) entry which is preliminary data.</text>
</comment>
<dbReference type="AlphaFoldDB" id="A0AAW1WY73"/>
<accession>A0AAW1WY73</accession>
<sequence length="97" mass="10607">MATTRSPHHRSNHHDATSAVKPIAEITEFPVLQSTDAVQLTSCPVHKTVTCSIYIAGGHQRTHKSPEFQPAAAAHAVPPRRRHCEASTPQLRIPSFP</sequence>
<protein>
    <submittedName>
        <fullName evidence="2">Uncharacterized protein</fullName>
    </submittedName>
</protein>
<evidence type="ECO:0000313" key="3">
    <source>
        <dbReference type="Proteomes" id="UP001457282"/>
    </source>
</evidence>
<keyword evidence="3" id="KW-1185">Reference proteome</keyword>
<organism evidence="2 3">
    <name type="scientific">Rubus argutus</name>
    <name type="common">Southern blackberry</name>
    <dbReference type="NCBI Taxonomy" id="59490"/>
    <lineage>
        <taxon>Eukaryota</taxon>
        <taxon>Viridiplantae</taxon>
        <taxon>Streptophyta</taxon>
        <taxon>Embryophyta</taxon>
        <taxon>Tracheophyta</taxon>
        <taxon>Spermatophyta</taxon>
        <taxon>Magnoliopsida</taxon>
        <taxon>eudicotyledons</taxon>
        <taxon>Gunneridae</taxon>
        <taxon>Pentapetalae</taxon>
        <taxon>rosids</taxon>
        <taxon>fabids</taxon>
        <taxon>Rosales</taxon>
        <taxon>Rosaceae</taxon>
        <taxon>Rosoideae</taxon>
        <taxon>Rosoideae incertae sedis</taxon>
        <taxon>Rubus</taxon>
    </lineage>
</organism>
<evidence type="ECO:0000313" key="2">
    <source>
        <dbReference type="EMBL" id="KAK9928754.1"/>
    </source>
</evidence>
<feature type="compositionally biased region" description="Basic residues" evidence="1">
    <location>
        <begin position="1"/>
        <end position="12"/>
    </location>
</feature>
<dbReference type="EMBL" id="JBEDUW010000005">
    <property type="protein sequence ID" value="KAK9928754.1"/>
    <property type="molecule type" value="Genomic_DNA"/>
</dbReference>
<dbReference type="Proteomes" id="UP001457282">
    <property type="component" value="Unassembled WGS sequence"/>
</dbReference>